<proteinExistence type="predicted"/>
<feature type="transmembrane region" description="Helical" evidence="1">
    <location>
        <begin position="20"/>
        <end position="47"/>
    </location>
</feature>
<dbReference type="AlphaFoldDB" id="A0A174DV07"/>
<accession>A0A174DV07</accession>
<evidence type="ECO:0000313" key="3">
    <source>
        <dbReference type="EMBL" id="RGD69569.1"/>
    </source>
</evidence>
<protein>
    <submittedName>
        <fullName evidence="2">Uncharacterized protein</fullName>
    </submittedName>
</protein>
<evidence type="ECO:0000256" key="1">
    <source>
        <dbReference type="SAM" id="Phobius"/>
    </source>
</evidence>
<dbReference type="Proteomes" id="UP000263014">
    <property type="component" value="Unassembled WGS sequence"/>
</dbReference>
<evidence type="ECO:0000313" key="5">
    <source>
        <dbReference type="EMBL" id="RGM05350.1"/>
    </source>
</evidence>
<dbReference type="EMBL" id="CYZE01000005">
    <property type="protein sequence ID" value="CUO28016.1"/>
    <property type="molecule type" value="Genomic_DNA"/>
</dbReference>
<evidence type="ECO:0000313" key="9">
    <source>
        <dbReference type="Proteomes" id="UP000263014"/>
    </source>
</evidence>
<feature type="transmembrane region" description="Helical" evidence="1">
    <location>
        <begin position="59"/>
        <end position="80"/>
    </location>
</feature>
<evidence type="ECO:0000313" key="6">
    <source>
        <dbReference type="Proteomes" id="UP000095651"/>
    </source>
</evidence>
<name>A0A174DV07_9FIRM</name>
<dbReference type="EMBL" id="QTJW01000010">
    <property type="protein sequence ID" value="RGD69569.1"/>
    <property type="molecule type" value="Genomic_DNA"/>
</dbReference>
<gene>
    <name evidence="3" type="ORF">DWX31_16075</name>
    <name evidence="5" type="ORF">DXC39_11050</name>
    <name evidence="4" type="ORF">DXD79_01975</name>
    <name evidence="2" type="ORF">ERS852407_02334</name>
</gene>
<keyword evidence="1" id="KW-0472">Membrane</keyword>
<dbReference type="EMBL" id="QSSQ01000007">
    <property type="protein sequence ID" value="RGM05350.1"/>
    <property type="molecule type" value="Genomic_DNA"/>
</dbReference>
<dbReference type="EMBL" id="QSON01000001">
    <property type="protein sequence ID" value="RGJ08196.1"/>
    <property type="molecule type" value="Genomic_DNA"/>
</dbReference>
<sequence length="83" mass="9483">MNDKIKTALSSEKSMTVINLLFLLSLFIRNRGIIFIAYIAWIVFLICFIKKTSSRAVRAVNGIFLIFAAAMIVINLYSMISYR</sequence>
<organism evidence="2 6">
    <name type="scientific">Hungatella hathewayi</name>
    <dbReference type="NCBI Taxonomy" id="154046"/>
    <lineage>
        <taxon>Bacteria</taxon>
        <taxon>Bacillati</taxon>
        <taxon>Bacillota</taxon>
        <taxon>Clostridia</taxon>
        <taxon>Lachnospirales</taxon>
        <taxon>Lachnospiraceae</taxon>
        <taxon>Hungatella</taxon>
    </lineage>
</organism>
<evidence type="ECO:0000313" key="2">
    <source>
        <dbReference type="EMBL" id="CUO28016.1"/>
    </source>
</evidence>
<dbReference type="Proteomes" id="UP000261023">
    <property type="component" value="Unassembled WGS sequence"/>
</dbReference>
<evidence type="ECO:0000313" key="7">
    <source>
        <dbReference type="Proteomes" id="UP000261023"/>
    </source>
</evidence>
<evidence type="ECO:0000313" key="4">
    <source>
        <dbReference type="EMBL" id="RGJ08196.1"/>
    </source>
</evidence>
<reference evidence="2 6" key="1">
    <citation type="submission" date="2015-09" db="EMBL/GenBank/DDBJ databases">
        <authorList>
            <consortium name="Pathogen Informatics"/>
        </authorList>
    </citation>
    <scope>NUCLEOTIDE SEQUENCE [LARGE SCALE GENOMIC DNA]</scope>
    <source>
        <strain evidence="2 6">2789STDY5608850</strain>
    </source>
</reference>
<dbReference type="Proteomes" id="UP000261257">
    <property type="component" value="Unassembled WGS sequence"/>
</dbReference>
<dbReference type="Proteomes" id="UP000095651">
    <property type="component" value="Unassembled WGS sequence"/>
</dbReference>
<keyword evidence="1" id="KW-1133">Transmembrane helix</keyword>
<keyword evidence="1" id="KW-0812">Transmembrane</keyword>
<dbReference type="OrthoDB" id="2087002at2"/>
<evidence type="ECO:0000313" key="8">
    <source>
        <dbReference type="Proteomes" id="UP000261257"/>
    </source>
</evidence>
<reference evidence="7 8" key="2">
    <citation type="submission" date="2018-08" db="EMBL/GenBank/DDBJ databases">
        <title>A genome reference for cultivated species of the human gut microbiota.</title>
        <authorList>
            <person name="Zou Y."/>
            <person name="Xue W."/>
            <person name="Luo G."/>
        </authorList>
    </citation>
    <scope>NUCLEOTIDE SEQUENCE [LARGE SCALE GENOMIC DNA]</scope>
    <source>
        <strain evidence="3 7">AF19-13AC</strain>
        <strain evidence="5 8">TF05-11AC</strain>
        <strain evidence="4 9">TM09-12</strain>
    </source>
</reference>